<sequence>MTRDMLHHGRICEWLEDNGIDPKVVPVETVPRIQNGQITLVTYAQRNGRFYVEGDAIVIKTITVPLKAEPPADLADWLDERVDSFRRPR</sequence>
<dbReference type="RefSeq" id="WP_203904713.1">
    <property type="nucleotide sequence ID" value="NZ_BOPF01000046.1"/>
</dbReference>
<evidence type="ECO:0000313" key="2">
    <source>
        <dbReference type="Proteomes" id="UP000619260"/>
    </source>
</evidence>
<comment type="caution">
    <text evidence="1">The sequence shown here is derived from an EMBL/GenBank/DDBJ whole genome shotgun (WGS) entry which is preliminary data.</text>
</comment>
<dbReference type="Proteomes" id="UP000619260">
    <property type="component" value="Unassembled WGS sequence"/>
</dbReference>
<organism evidence="1 2">
    <name type="scientific">Virgisporangium aliadipatigenens</name>
    <dbReference type="NCBI Taxonomy" id="741659"/>
    <lineage>
        <taxon>Bacteria</taxon>
        <taxon>Bacillati</taxon>
        <taxon>Actinomycetota</taxon>
        <taxon>Actinomycetes</taxon>
        <taxon>Micromonosporales</taxon>
        <taxon>Micromonosporaceae</taxon>
        <taxon>Virgisporangium</taxon>
    </lineage>
</organism>
<dbReference type="AlphaFoldDB" id="A0A8J3YT01"/>
<protein>
    <submittedName>
        <fullName evidence="1">Uncharacterized protein</fullName>
    </submittedName>
</protein>
<proteinExistence type="predicted"/>
<dbReference type="EMBL" id="BOPF01000046">
    <property type="protein sequence ID" value="GIJ51304.1"/>
    <property type="molecule type" value="Genomic_DNA"/>
</dbReference>
<gene>
    <name evidence="1" type="ORF">Val02_81900</name>
</gene>
<accession>A0A8J3YT01</accession>
<reference evidence="1" key="1">
    <citation type="submission" date="2021-01" db="EMBL/GenBank/DDBJ databases">
        <title>Whole genome shotgun sequence of Virgisporangium aliadipatigenens NBRC 105644.</title>
        <authorList>
            <person name="Komaki H."/>
            <person name="Tamura T."/>
        </authorList>
    </citation>
    <scope>NUCLEOTIDE SEQUENCE</scope>
    <source>
        <strain evidence="1">NBRC 105644</strain>
    </source>
</reference>
<evidence type="ECO:0000313" key="1">
    <source>
        <dbReference type="EMBL" id="GIJ51304.1"/>
    </source>
</evidence>
<keyword evidence="2" id="KW-1185">Reference proteome</keyword>
<name>A0A8J3YT01_9ACTN</name>